<feature type="region of interest" description="Disordered" evidence="3">
    <location>
        <begin position="128"/>
        <end position="147"/>
    </location>
</feature>
<dbReference type="PROSITE" id="PS00036">
    <property type="entry name" value="BZIP_BASIC"/>
    <property type="match status" value="1"/>
</dbReference>
<evidence type="ECO:0000256" key="2">
    <source>
        <dbReference type="ARBA" id="ARBA00023242"/>
    </source>
</evidence>
<dbReference type="InterPro" id="IPR018287">
    <property type="entry name" value="Hap4_TF_heteromerisation"/>
</dbReference>
<feature type="compositionally biased region" description="Basic and acidic residues" evidence="3">
    <location>
        <begin position="52"/>
        <end position="73"/>
    </location>
</feature>
<dbReference type="GO" id="GO:0090575">
    <property type="term" value="C:RNA polymerase II transcription regulator complex"/>
    <property type="evidence" value="ECO:0007669"/>
    <property type="project" value="TreeGrafter"/>
</dbReference>
<dbReference type="GO" id="GO:0001228">
    <property type="term" value="F:DNA-binding transcription activator activity, RNA polymerase II-specific"/>
    <property type="evidence" value="ECO:0007669"/>
    <property type="project" value="TreeGrafter"/>
</dbReference>
<proteinExistence type="predicted"/>
<keyword evidence="6" id="KW-1185">Reference proteome</keyword>
<evidence type="ECO:0000259" key="4">
    <source>
        <dbReference type="PROSITE" id="PS00036"/>
    </source>
</evidence>
<feature type="region of interest" description="Disordered" evidence="3">
    <location>
        <begin position="231"/>
        <end position="251"/>
    </location>
</feature>
<comment type="caution">
    <text evidence="5">The sequence shown here is derived from an EMBL/GenBank/DDBJ whole genome shotgun (WGS) entry which is preliminary data.</text>
</comment>
<name>A0AA39WQY0_9PEZI</name>
<evidence type="ECO:0000256" key="3">
    <source>
        <dbReference type="SAM" id="MobiDB-lite"/>
    </source>
</evidence>
<evidence type="ECO:0000313" key="5">
    <source>
        <dbReference type="EMBL" id="KAK0619725.1"/>
    </source>
</evidence>
<reference evidence="5" key="1">
    <citation type="submission" date="2023-06" db="EMBL/GenBank/DDBJ databases">
        <title>Genome-scale phylogeny and comparative genomics of the fungal order Sordariales.</title>
        <authorList>
            <consortium name="Lawrence Berkeley National Laboratory"/>
            <person name="Hensen N."/>
            <person name="Bonometti L."/>
            <person name="Westerberg I."/>
            <person name="Brannstrom I.O."/>
            <person name="Guillou S."/>
            <person name="Cros-Aarteil S."/>
            <person name="Calhoun S."/>
            <person name="Haridas S."/>
            <person name="Kuo A."/>
            <person name="Mondo S."/>
            <person name="Pangilinan J."/>
            <person name="Riley R."/>
            <person name="Labutti K."/>
            <person name="Andreopoulos B."/>
            <person name="Lipzen A."/>
            <person name="Chen C."/>
            <person name="Yanf M."/>
            <person name="Daum C."/>
            <person name="Ng V."/>
            <person name="Clum A."/>
            <person name="Steindorff A."/>
            <person name="Ohm R."/>
            <person name="Martin F."/>
            <person name="Silar P."/>
            <person name="Natvig D."/>
            <person name="Lalanne C."/>
            <person name="Gautier V."/>
            <person name="Ament-Velasquez S.L."/>
            <person name="Kruys A."/>
            <person name="Hutchinson M.I."/>
            <person name="Powell A.J."/>
            <person name="Barry K."/>
            <person name="Miller A.N."/>
            <person name="Grigoriev I.V."/>
            <person name="Debuchy R."/>
            <person name="Gladieux P."/>
            <person name="Thoren M.H."/>
            <person name="Johannesson H."/>
        </authorList>
    </citation>
    <scope>NUCLEOTIDE SEQUENCE</scope>
    <source>
        <strain evidence="5">CBS 606.72</strain>
    </source>
</reference>
<feature type="region of interest" description="Disordered" evidence="3">
    <location>
        <begin position="362"/>
        <end position="382"/>
    </location>
</feature>
<comment type="subcellular location">
    <subcellularLocation>
        <location evidence="1">Nucleus</location>
    </subcellularLocation>
</comment>
<feature type="compositionally biased region" description="Polar residues" evidence="3">
    <location>
        <begin position="1"/>
        <end position="18"/>
    </location>
</feature>
<dbReference type="InterPro" id="IPR046347">
    <property type="entry name" value="bZIP_sf"/>
</dbReference>
<feature type="compositionally biased region" description="Low complexity" evidence="3">
    <location>
        <begin position="129"/>
        <end position="140"/>
    </location>
</feature>
<dbReference type="SUPFAM" id="SSF57959">
    <property type="entry name" value="Leucine zipper domain"/>
    <property type="match status" value="1"/>
</dbReference>
<feature type="region of interest" description="Disordered" evidence="3">
    <location>
        <begin position="1"/>
        <end position="73"/>
    </location>
</feature>
<dbReference type="Gene3D" id="1.20.5.170">
    <property type="match status" value="1"/>
</dbReference>
<dbReference type="EMBL" id="JAULSU010000004">
    <property type="protein sequence ID" value="KAK0619725.1"/>
    <property type="molecule type" value="Genomic_DNA"/>
</dbReference>
<evidence type="ECO:0000256" key="1">
    <source>
        <dbReference type="ARBA" id="ARBA00004123"/>
    </source>
</evidence>
<feature type="domain" description="BZIP" evidence="4">
    <location>
        <begin position="41"/>
        <end position="56"/>
    </location>
</feature>
<dbReference type="AlphaFoldDB" id="A0AA39WQY0"/>
<dbReference type="GO" id="GO:0000976">
    <property type="term" value="F:transcription cis-regulatory region binding"/>
    <property type="evidence" value="ECO:0007669"/>
    <property type="project" value="InterPro"/>
</dbReference>
<dbReference type="InterPro" id="IPR050936">
    <property type="entry name" value="AP-1-like"/>
</dbReference>
<dbReference type="InterPro" id="IPR004827">
    <property type="entry name" value="bZIP"/>
</dbReference>
<dbReference type="SMART" id="SM00338">
    <property type="entry name" value="BRLZ"/>
    <property type="match status" value="1"/>
</dbReference>
<dbReference type="Proteomes" id="UP001175000">
    <property type="component" value="Unassembled WGS sequence"/>
</dbReference>
<dbReference type="PANTHER" id="PTHR40621">
    <property type="entry name" value="TRANSCRIPTION FACTOR KAPC-RELATED"/>
    <property type="match status" value="1"/>
</dbReference>
<evidence type="ECO:0000313" key="6">
    <source>
        <dbReference type="Proteomes" id="UP001175000"/>
    </source>
</evidence>
<protein>
    <recommendedName>
        <fullName evidence="4">BZIP domain-containing protein</fullName>
    </recommendedName>
</protein>
<dbReference type="PANTHER" id="PTHR40621:SF7">
    <property type="entry name" value="BZIP DOMAIN-CONTAINING PROTEIN"/>
    <property type="match status" value="1"/>
</dbReference>
<feature type="compositionally biased region" description="Polar residues" evidence="3">
    <location>
        <begin position="318"/>
        <end position="333"/>
    </location>
</feature>
<dbReference type="Pfam" id="PF10297">
    <property type="entry name" value="Hap4_Hap_bind"/>
    <property type="match status" value="1"/>
</dbReference>
<feature type="region of interest" description="Disordered" evidence="3">
    <location>
        <begin position="318"/>
        <end position="338"/>
    </location>
</feature>
<gene>
    <name evidence="5" type="ORF">B0T14DRAFT_566545</name>
</gene>
<accession>A0AA39WQY0</accession>
<keyword evidence="2" id="KW-0539">Nucleus</keyword>
<sequence length="545" mass="57435">MTSADSPTGGSGPLSMTTKEWVIPPRPKPGRKPATDTPPTKRKAQNRAAQRAFRERRAARVGELEEQLDEQKEEHERVVRELQDRISHLEVESQTLQTRCQWLEGVLEKERSAREMSRSVSMMSAPIHQQAQQGQMSAAQETPRTLAGSSSFILAEPRPSAQPFSISQIISPPESADAPLDLTCGNCQSTGPCACADQALQDADIPIGCGGCTLGTRCACLEESIKAQLSADLKRPRSPGSLSTAEKRQRSDAGLILETDFTAMFATPLGRGKPTAPVIPEANLAIQPLESVELRESCGFCKDGTYCVCADAASSSMNTQPLHTNQPMAQQTHTPPPSENDVVPMPMEVTATGAIKLPGLQSFPRAGRPGPPPPAKASGRCGPNGPGTCTQCLADPKSGLFCRSLAANFERNNRERQEQGGGCCGNGGPGGCCKAGKSDAGTAAASAGKTDAPSATPSGPGLGLSLSCADAYKTLASHRHFDEAADDIGSWLPKLRAVPIPAENARGGLFRGHSHVAAGRAPIEVEAASIMSVLKGFDVRFGRGE</sequence>
<organism evidence="5 6">
    <name type="scientific">Immersiella caudata</name>
    <dbReference type="NCBI Taxonomy" id="314043"/>
    <lineage>
        <taxon>Eukaryota</taxon>
        <taxon>Fungi</taxon>
        <taxon>Dikarya</taxon>
        <taxon>Ascomycota</taxon>
        <taxon>Pezizomycotina</taxon>
        <taxon>Sordariomycetes</taxon>
        <taxon>Sordariomycetidae</taxon>
        <taxon>Sordariales</taxon>
        <taxon>Lasiosphaeriaceae</taxon>
        <taxon>Immersiella</taxon>
    </lineage>
</organism>